<sequence length="47" mass="5437">NGMITERDEIIITNSMIKPNLIPGTYYTFILSYQITNKIMGDVSWIQ</sequence>
<evidence type="ECO:0000313" key="1">
    <source>
        <dbReference type="EMBL" id="GAG84685.1"/>
    </source>
</evidence>
<accession>X1APJ2</accession>
<feature type="non-terminal residue" evidence="1">
    <location>
        <position position="1"/>
    </location>
</feature>
<gene>
    <name evidence="1" type="ORF">S01H4_28364</name>
</gene>
<proteinExistence type="predicted"/>
<dbReference type="AlphaFoldDB" id="X1APJ2"/>
<reference evidence="1" key="1">
    <citation type="journal article" date="2014" name="Front. Microbiol.">
        <title>High frequency of phylogenetically diverse reductive dehalogenase-homologous genes in deep subseafloor sedimentary metagenomes.</title>
        <authorList>
            <person name="Kawai M."/>
            <person name="Futagami T."/>
            <person name="Toyoda A."/>
            <person name="Takaki Y."/>
            <person name="Nishi S."/>
            <person name="Hori S."/>
            <person name="Arai W."/>
            <person name="Tsubouchi T."/>
            <person name="Morono Y."/>
            <person name="Uchiyama I."/>
            <person name="Ito T."/>
            <person name="Fujiyama A."/>
            <person name="Inagaki F."/>
            <person name="Takami H."/>
        </authorList>
    </citation>
    <scope>NUCLEOTIDE SEQUENCE</scope>
    <source>
        <strain evidence="1">Expedition CK06-06</strain>
    </source>
</reference>
<name>X1APJ2_9ZZZZ</name>
<organism evidence="1">
    <name type="scientific">marine sediment metagenome</name>
    <dbReference type="NCBI Taxonomy" id="412755"/>
    <lineage>
        <taxon>unclassified sequences</taxon>
        <taxon>metagenomes</taxon>
        <taxon>ecological metagenomes</taxon>
    </lineage>
</organism>
<protein>
    <submittedName>
        <fullName evidence="1">Uncharacterized protein</fullName>
    </submittedName>
</protein>
<comment type="caution">
    <text evidence="1">The sequence shown here is derived from an EMBL/GenBank/DDBJ whole genome shotgun (WGS) entry which is preliminary data.</text>
</comment>
<dbReference type="EMBL" id="BART01014087">
    <property type="protein sequence ID" value="GAG84685.1"/>
    <property type="molecule type" value="Genomic_DNA"/>
</dbReference>